<protein>
    <submittedName>
        <fullName evidence="3">Uncharacterized protein</fullName>
    </submittedName>
</protein>
<keyword evidence="2" id="KW-0812">Transmembrane</keyword>
<keyword evidence="4" id="KW-1185">Reference proteome</keyword>
<accession>A0A8T3CET3</accession>
<feature type="region of interest" description="Disordered" evidence="1">
    <location>
        <begin position="74"/>
        <end position="174"/>
    </location>
</feature>
<dbReference type="AlphaFoldDB" id="A0A8T3CET3"/>
<reference evidence="3" key="1">
    <citation type="submission" date="2021-01" db="EMBL/GenBank/DDBJ databases">
        <authorList>
            <person name="Zahm M."/>
            <person name="Roques C."/>
            <person name="Cabau C."/>
            <person name="Klopp C."/>
            <person name="Donnadieu C."/>
            <person name="Jouanno E."/>
            <person name="Lampietro C."/>
            <person name="Louis A."/>
            <person name="Herpin A."/>
            <person name="Echchiki A."/>
            <person name="Berthelot C."/>
            <person name="Parey E."/>
            <person name="Roest-Crollius H."/>
            <person name="Braasch I."/>
            <person name="Postlethwait J."/>
            <person name="Bobe J."/>
            <person name="Montfort J."/>
            <person name="Bouchez O."/>
            <person name="Begum T."/>
            <person name="Mejri S."/>
            <person name="Adams A."/>
            <person name="Chen W.-J."/>
            <person name="Guiguen Y."/>
        </authorList>
    </citation>
    <scope>NUCLEOTIDE SEQUENCE</scope>
    <source>
        <tissue evidence="3">Blood</tissue>
    </source>
</reference>
<comment type="caution">
    <text evidence="3">The sequence shown here is derived from an EMBL/GenBank/DDBJ whole genome shotgun (WGS) entry which is preliminary data.</text>
</comment>
<feature type="transmembrane region" description="Helical" evidence="2">
    <location>
        <begin position="37"/>
        <end position="59"/>
    </location>
</feature>
<evidence type="ECO:0000256" key="1">
    <source>
        <dbReference type="SAM" id="MobiDB-lite"/>
    </source>
</evidence>
<keyword evidence="2" id="KW-0472">Membrane</keyword>
<evidence type="ECO:0000313" key="4">
    <source>
        <dbReference type="Proteomes" id="UP000829720"/>
    </source>
</evidence>
<dbReference type="Proteomes" id="UP000829720">
    <property type="component" value="Unassembled WGS sequence"/>
</dbReference>
<keyword evidence="2" id="KW-1133">Transmembrane helix</keyword>
<dbReference type="OrthoDB" id="8550568at2759"/>
<evidence type="ECO:0000256" key="2">
    <source>
        <dbReference type="SAM" id="Phobius"/>
    </source>
</evidence>
<dbReference type="EMBL" id="JAERUA010000023">
    <property type="protein sequence ID" value="KAI1883529.1"/>
    <property type="molecule type" value="Genomic_DNA"/>
</dbReference>
<proteinExistence type="predicted"/>
<gene>
    <name evidence="3" type="ORF">AGOR_G00232490</name>
</gene>
<evidence type="ECO:0000313" key="3">
    <source>
        <dbReference type="EMBL" id="KAI1883529.1"/>
    </source>
</evidence>
<organism evidence="3 4">
    <name type="scientific">Albula goreensis</name>
    <dbReference type="NCBI Taxonomy" id="1534307"/>
    <lineage>
        <taxon>Eukaryota</taxon>
        <taxon>Metazoa</taxon>
        <taxon>Chordata</taxon>
        <taxon>Craniata</taxon>
        <taxon>Vertebrata</taxon>
        <taxon>Euteleostomi</taxon>
        <taxon>Actinopterygii</taxon>
        <taxon>Neopterygii</taxon>
        <taxon>Teleostei</taxon>
        <taxon>Albuliformes</taxon>
        <taxon>Albulidae</taxon>
        <taxon>Albula</taxon>
    </lineage>
</organism>
<name>A0A8T3CET3_9TELE</name>
<sequence>MSAPGGLRSCTSTEFSAHLFINSTLIPHSSAGSHCDLTLLTCLLIGSYRFCIIPLLAAFNGKARVQLWKSSAPAVCKPDSKPPRPGPQGGPAPRLLGKSPITKAMGVRNRVQSPQGKGMTAGTKNAALPSQTPSKSAPGPLHRTGSARFQRPATGPPVGLVETCGLPRSAHAAQ</sequence>